<dbReference type="GeneID" id="85400581"/>
<organism evidence="2 3">
    <name type="scientific">Colletotrichum tamarilloi</name>
    <dbReference type="NCBI Taxonomy" id="1209934"/>
    <lineage>
        <taxon>Eukaryota</taxon>
        <taxon>Fungi</taxon>
        <taxon>Dikarya</taxon>
        <taxon>Ascomycota</taxon>
        <taxon>Pezizomycotina</taxon>
        <taxon>Sordariomycetes</taxon>
        <taxon>Hypocreomycetidae</taxon>
        <taxon>Glomerellales</taxon>
        <taxon>Glomerellaceae</taxon>
        <taxon>Colletotrichum</taxon>
        <taxon>Colletotrichum acutatum species complex</taxon>
    </lineage>
</organism>
<name>A0ABQ9RU46_9PEZI</name>
<protein>
    <submittedName>
        <fullName evidence="2">Uncharacterized protein</fullName>
    </submittedName>
</protein>
<keyword evidence="1" id="KW-1133">Transmembrane helix</keyword>
<dbReference type="EMBL" id="MLFU01000001">
    <property type="protein sequence ID" value="KAK1512894.1"/>
    <property type="molecule type" value="Genomic_DNA"/>
</dbReference>
<gene>
    <name evidence="2" type="ORF">CTAM01_00289</name>
</gene>
<sequence>MCHRAAGYDGVFLTWIAATTCHVLLHAPATCLHYLFLVHASGNLWMLRHNYLTQYSNTAPPFDDVQHLRAQKTGQYPYNCIWDSPTTQDSEEAKPPHGLQAFCPSSRTPAVPYCLPRSRPFHFWAKLDDSPTARINVDSFSATQNGGFFGLLTLTRGWFSATAKGTANPP</sequence>
<dbReference type="Proteomes" id="UP001227543">
    <property type="component" value="Unassembled WGS sequence"/>
</dbReference>
<keyword evidence="1" id="KW-0472">Membrane</keyword>
<reference evidence="2 3" key="1">
    <citation type="submission" date="2016-10" db="EMBL/GenBank/DDBJ databases">
        <title>The genome sequence of Colletotrichum fioriniae PJ7.</title>
        <authorList>
            <person name="Baroncelli R."/>
        </authorList>
    </citation>
    <scope>NUCLEOTIDE SEQUENCE [LARGE SCALE GENOMIC DNA]</scope>
    <source>
        <strain evidence="2 3">Tom-12</strain>
    </source>
</reference>
<comment type="caution">
    <text evidence="2">The sequence shown here is derived from an EMBL/GenBank/DDBJ whole genome shotgun (WGS) entry which is preliminary data.</text>
</comment>
<evidence type="ECO:0000313" key="3">
    <source>
        <dbReference type="Proteomes" id="UP001227543"/>
    </source>
</evidence>
<proteinExistence type="predicted"/>
<feature type="transmembrane region" description="Helical" evidence="1">
    <location>
        <begin position="12"/>
        <end position="38"/>
    </location>
</feature>
<keyword evidence="3" id="KW-1185">Reference proteome</keyword>
<keyword evidence="1" id="KW-0812">Transmembrane</keyword>
<accession>A0ABQ9RU46</accession>
<evidence type="ECO:0000256" key="1">
    <source>
        <dbReference type="SAM" id="Phobius"/>
    </source>
</evidence>
<dbReference type="RefSeq" id="XP_060388969.1">
    <property type="nucleotide sequence ID" value="XM_060516343.1"/>
</dbReference>
<evidence type="ECO:0000313" key="2">
    <source>
        <dbReference type="EMBL" id="KAK1512894.1"/>
    </source>
</evidence>